<protein>
    <submittedName>
        <fullName evidence="1">Uncharacterized protein</fullName>
    </submittedName>
</protein>
<evidence type="ECO:0000313" key="1">
    <source>
        <dbReference type="EMBL" id="AGC71428.1"/>
    </source>
</evidence>
<organism evidence="1">
    <name type="scientific">uncultured bacterium A1Q1_fos_1070</name>
    <dbReference type="NCBI Taxonomy" id="1256541"/>
    <lineage>
        <taxon>Bacteria</taxon>
        <taxon>environmental samples</taxon>
    </lineage>
</organism>
<name>L7VWL2_9BACT</name>
<sequence>MDLLFRGANLRRFARAWDRLRRFWRACSQLVQPMRADWLLFRRTQAKDWRRSRRACQCNRLTADKEPAYDLSDS</sequence>
<reference evidence="1" key="1">
    <citation type="submission" date="2012-09" db="EMBL/GenBank/DDBJ databases">
        <title>Metagenomic Characterization of a Microbial Community in Wastewater Detects High Levels of Antibiotic Resistance.</title>
        <authorList>
            <person name="Abrams M."/>
            <person name="Caldwell A."/>
            <person name="Vandaei E."/>
            <person name="Lee W."/>
            <person name="Perrott J."/>
            <person name="Khan S.Y."/>
            <person name="Ta J."/>
            <person name="Romero D."/>
            <person name="Nguyen V."/>
            <person name="Pourmand N."/>
            <person name="Ouverney C.C."/>
        </authorList>
    </citation>
    <scope>NUCLEOTIDE SEQUENCE</scope>
</reference>
<dbReference type="EMBL" id="JX649872">
    <property type="protein sequence ID" value="AGC71428.1"/>
    <property type="molecule type" value="Genomic_DNA"/>
</dbReference>
<proteinExistence type="predicted"/>
<accession>L7VWL2</accession>
<dbReference type="AlphaFoldDB" id="L7VWL2"/>